<name>A0AAW8ZXI2_9XANT</name>
<dbReference type="EMBL" id="JAWMQI010000174">
    <property type="protein sequence ID" value="MDV7251296.1"/>
    <property type="molecule type" value="Genomic_DNA"/>
</dbReference>
<evidence type="ECO:0000313" key="1">
    <source>
        <dbReference type="EMBL" id="MDV7251296.1"/>
    </source>
</evidence>
<proteinExistence type="predicted"/>
<dbReference type="Proteomes" id="UP001187425">
    <property type="component" value="Unassembled WGS sequence"/>
</dbReference>
<feature type="non-terminal residue" evidence="1">
    <location>
        <position position="1"/>
    </location>
</feature>
<accession>A0AAW8ZXI2</accession>
<dbReference type="AlphaFoldDB" id="A0AAW8ZXI2"/>
<protein>
    <submittedName>
        <fullName evidence="1">Recombinase family protein</fullName>
    </submittedName>
</protein>
<sequence length="33" mass="3399">FANGLNAREAATRLKVSKTALYAALESTSAADS</sequence>
<gene>
    <name evidence="1" type="ORF">R4K57_23580</name>
</gene>
<comment type="caution">
    <text evidence="1">The sequence shown here is derived from an EMBL/GenBank/DDBJ whole genome shotgun (WGS) entry which is preliminary data.</text>
</comment>
<organism evidence="1 2">
    <name type="scientific">Xanthomonas hortorum pv. vitians</name>
    <dbReference type="NCBI Taxonomy" id="83224"/>
    <lineage>
        <taxon>Bacteria</taxon>
        <taxon>Pseudomonadati</taxon>
        <taxon>Pseudomonadota</taxon>
        <taxon>Gammaproteobacteria</taxon>
        <taxon>Lysobacterales</taxon>
        <taxon>Lysobacteraceae</taxon>
        <taxon>Xanthomonas</taxon>
    </lineage>
</organism>
<reference evidence="1 2" key="1">
    <citation type="submission" date="2023-10" db="EMBL/GenBank/DDBJ databases">
        <title>A new tool for lettuce pathogen research.</title>
        <authorList>
            <person name="Horton K.N."/>
            <person name="Cseke L.J."/>
            <person name="Badiwe M."/>
            <person name="Tesfaye D."/>
            <person name="Klein A."/>
            <person name="Su J."/>
            <person name="Potnis N."/>
            <person name="Gassmann W."/>
        </authorList>
    </citation>
    <scope>NUCLEOTIDE SEQUENCE [LARGE SCALE GENOMIC DNA]</scope>
    <source>
        <strain evidence="1 2">JSKH1901</strain>
    </source>
</reference>
<evidence type="ECO:0000313" key="2">
    <source>
        <dbReference type="Proteomes" id="UP001187425"/>
    </source>
</evidence>